<evidence type="ECO:0000313" key="1">
    <source>
        <dbReference type="EMBL" id="VVM76839.1"/>
    </source>
</evidence>
<name>A0A5E6S800_PSEFL</name>
<evidence type="ECO:0000313" key="2">
    <source>
        <dbReference type="Proteomes" id="UP000344274"/>
    </source>
</evidence>
<dbReference type="Proteomes" id="UP000344274">
    <property type="component" value="Unassembled WGS sequence"/>
</dbReference>
<protein>
    <submittedName>
        <fullName evidence="1">Uncharacterized protein</fullName>
    </submittedName>
</protein>
<organism evidence="1 2">
    <name type="scientific">Pseudomonas fluorescens</name>
    <dbReference type="NCBI Taxonomy" id="294"/>
    <lineage>
        <taxon>Bacteria</taxon>
        <taxon>Pseudomonadati</taxon>
        <taxon>Pseudomonadota</taxon>
        <taxon>Gammaproteobacteria</taxon>
        <taxon>Pseudomonadales</taxon>
        <taxon>Pseudomonadaceae</taxon>
        <taxon>Pseudomonas</taxon>
    </lineage>
</organism>
<dbReference type="AlphaFoldDB" id="A0A5E6S800"/>
<proteinExistence type="predicted"/>
<dbReference type="RefSeq" id="WP_154946936.1">
    <property type="nucleotide sequence ID" value="NZ_CABVHB010000012.1"/>
</dbReference>
<sequence length="140" mass="15997">MFRTKLKNKYGRLGMVSEEVSHWLKVSRALSLHWYHVSLEVRREGRMISHVVMLNDETKLLETLQDPRADRVVVDVKVVTPGWMNKKGEWLMEKLAGVSVGVEKNDIPVCVLELANGSIYTDSHDSSITKESLSDVLKIY</sequence>
<accession>A0A5E6S800</accession>
<reference evidence="1 2" key="1">
    <citation type="submission" date="2019-09" db="EMBL/GenBank/DDBJ databases">
        <authorList>
            <person name="Chandra G."/>
            <person name="Truman W A."/>
        </authorList>
    </citation>
    <scope>NUCLEOTIDE SEQUENCE [LARGE SCALE GENOMIC DNA]</scope>
    <source>
        <strain evidence="1">PS673</strain>
    </source>
</reference>
<gene>
    <name evidence="1" type="ORF">PS673_02067</name>
</gene>
<dbReference type="EMBL" id="CABVHB010000012">
    <property type="protein sequence ID" value="VVM76839.1"/>
    <property type="molecule type" value="Genomic_DNA"/>
</dbReference>